<reference evidence="8 9" key="1">
    <citation type="journal article" date="2015" name="Genome Announc.">
        <title>Expanding the biotechnology potential of lactobacilli through comparative genomics of 213 strains and associated genera.</title>
        <authorList>
            <person name="Sun Z."/>
            <person name="Harris H.M."/>
            <person name="McCann A."/>
            <person name="Guo C."/>
            <person name="Argimon S."/>
            <person name="Zhang W."/>
            <person name="Yang X."/>
            <person name="Jeffery I.B."/>
            <person name="Cooney J.C."/>
            <person name="Kagawa T.F."/>
            <person name="Liu W."/>
            <person name="Song Y."/>
            <person name="Salvetti E."/>
            <person name="Wrobel A."/>
            <person name="Rasinkangas P."/>
            <person name="Parkhill J."/>
            <person name="Rea M.C."/>
            <person name="O'Sullivan O."/>
            <person name="Ritari J."/>
            <person name="Douillard F.P."/>
            <person name="Paul Ross R."/>
            <person name="Yang R."/>
            <person name="Briner A.E."/>
            <person name="Felis G.E."/>
            <person name="de Vos W.M."/>
            <person name="Barrangou R."/>
            <person name="Klaenhammer T.R."/>
            <person name="Caufield P.W."/>
            <person name="Cui Y."/>
            <person name="Zhang H."/>
            <person name="O'Toole P.W."/>
        </authorList>
    </citation>
    <scope>NUCLEOTIDE SEQUENCE [LARGE SCALE GENOMIC DNA]</scope>
    <source>
        <strain evidence="8 9">DSM 20253</strain>
    </source>
</reference>
<proteinExistence type="predicted"/>
<dbReference type="Proteomes" id="UP000051638">
    <property type="component" value="Unassembled WGS sequence"/>
</dbReference>
<evidence type="ECO:0000256" key="1">
    <source>
        <dbReference type="ARBA" id="ARBA00022490"/>
    </source>
</evidence>
<keyword evidence="1" id="KW-0963">Cytoplasm</keyword>
<dbReference type="SUPFAM" id="SSF52172">
    <property type="entry name" value="CheY-like"/>
    <property type="match status" value="1"/>
</dbReference>
<comment type="caution">
    <text evidence="8">The sequence shown here is derived from an EMBL/GenBank/DDBJ whole genome shotgun (WGS) entry which is preliminary data.</text>
</comment>
<sequence>MLTTFILEDNAKQRFYYQQIVRTQIMIDQLDMQLALVTATPQKIKDYLQHQPHTHGLFLLDIEIGNQLTAGLDLAEWIRNHFVDAQIIFLTTHTEMAFLTFERKIAPLDYLLKDNGAPKVEQQLRQDLKIAQQRYQQTILHTKQKFGYRIGQRYYEIPFSQFYFLETAPGNTGKLIIHADHQQAEFIGRLSEQAEKYPHLFLAHRSILLNPQTITSFDAAKRIAYFPDQQKCVVAFRKVGALNRQLR</sequence>
<keyword evidence="5" id="KW-0597">Phosphoprotein</keyword>
<dbReference type="InterPro" id="IPR001789">
    <property type="entry name" value="Sig_transdc_resp-reg_receiver"/>
</dbReference>
<dbReference type="PROSITE" id="PS50110">
    <property type="entry name" value="RESPONSE_REGULATORY"/>
    <property type="match status" value="1"/>
</dbReference>
<keyword evidence="2" id="KW-0902">Two-component regulatory system</keyword>
<dbReference type="PANTHER" id="PTHR37299">
    <property type="entry name" value="TRANSCRIPTIONAL REGULATOR-RELATED"/>
    <property type="match status" value="1"/>
</dbReference>
<evidence type="ECO:0000313" key="8">
    <source>
        <dbReference type="EMBL" id="KRM99025.1"/>
    </source>
</evidence>
<protein>
    <submittedName>
        <fullName evidence="8">Response regulator</fullName>
    </submittedName>
</protein>
<dbReference type="GO" id="GO:0003677">
    <property type="term" value="F:DNA binding"/>
    <property type="evidence" value="ECO:0007669"/>
    <property type="project" value="InterPro"/>
</dbReference>
<keyword evidence="9" id="KW-1185">Reference proteome</keyword>
<evidence type="ECO:0000259" key="6">
    <source>
        <dbReference type="PROSITE" id="PS50110"/>
    </source>
</evidence>
<feature type="modified residue" description="4-aspartylphosphate" evidence="5">
    <location>
        <position position="61"/>
    </location>
</feature>
<dbReference type="InterPro" id="IPR007492">
    <property type="entry name" value="LytTR_DNA-bd_dom"/>
</dbReference>
<dbReference type="PATRIC" id="fig|1423796.3.peg.682"/>
<evidence type="ECO:0000256" key="2">
    <source>
        <dbReference type="ARBA" id="ARBA00023012"/>
    </source>
</evidence>
<evidence type="ECO:0000256" key="4">
    <source>
        <dbReference type="ARBA" id="ARBA00037164"/>
    </source>
</evidence>
<dbReference type="GO" id="GO:0000156">
    <property type="term" value="F:phosphorelay response regulator activity"/>
    <property type="evidence" value="ECO:0007669"/>
    <property type="project" value="InterPro"/>
</dbReference>
<feature type="domain" description="Response regulatory" evidence="6">
    <location>
        <begin position="3"/>
        <end position="128"/>
    </location>
</feature>
<organism evidence="8 9">
    <name type="scientific">Loigolactobacillus rennini DSM 20253</name>
    <dbReference type="NCBI Taxonomy" id="1423796"/>
    <lineage>
        <taxon>Bacteria</taxon>
        <taxon>Bacillati</taxon>
        <taxon>Bacillota</taxon>
        <taxon>Bacilli</taxon>
        <taxon>Lactobacillales</taxon>
        <taxon>Lactobacillaceae</taxon>
        <taxon>Loigolactobacillus</taxon>
    </lineage>
</organism>
<dbReference type="InterPro" id="IPR011006">
    <property type="entry name" value="CheY-like_superfamily"/>
</dbReference>
<evidence type="ECO:0000256" key="5">
    <source>
        <dbReference type="PROSITE-ProRule" id="PRU00169"/>
    </source>
</evidence>
<dbReference type="Pfam" id="PF04397">
    <property type="entry name" value="LytTR"/>
    <property type="match status" value="1"/>
</dbReference>
<dbReference type="STRING" id="1423796.FC24_GL000665"/>
<dbReference type="InterPro" id="IPR046947">
    <property type="entry name" value="LytR-like"/>
</dbReference>
<dbReference type="PROSITE" id="PS50930">
    <property type="entry name" value="HTH_LYTTR"/>
    <property type="match status" value="1"/>
</dbReference>
<dbReference type="CDD" id="cd17533">
    <property type="entry name" value="REC_LytTR_AgrA-like"/>
    <property type="match status" value="1"/>
</dbReference>
<dbReference type="OrthoDB" id="9809318at2"/>
<dbReference type="RefSeq" id="WP_057873478.1">
    <property type="nucleotide sequence ID" value="NZ_AYYI01000021.1"/>
</dbReference>
<gene>
    <name evidence="8" type="ORF">FC24_GL000665</name>
</gene>
<keyword evidence="3" id="KW-0010">Activator</keyword>
<dbReference type="PANTHER" id="PTHR37299:SF3">
    <property type="entry name" value="STAGE 0 SPORULATION PROTEIN A HOMOLOG"/>
    <property type="match status" value="1"/>
</dbReference>
<dbReference type="Gene3D" id="3.40.50.2300">
    <property type="match status" value="1"/>
</dbReference>
<evidence type="ECO:0000259" key="7">
    <source>
        <dbReference type="PROSITE" id="PS50930"/>
    </source>
</evidence>
<accession>A0A0R2D565</accession>
<dbReference type="Pfam" id="PF00072">
    <property type="entry name" value="Response_reg"/>
    <property type="match status" value="1"/>
</dbReference>
<feature type="domain" description="HTH LytTR-type" evidence="7">
    <location>
        <begin position="146"/>
        <end position="247"/>
    </location>
</feature>
<comment type="function">
    <text evidence="4">Required for high-level post-exponential phase expression of a series of secreted proteins.</text>
</comment>
<dbReference type="AlphaFoldDB" id="A0A0R2D565"/>
<name>A0A0R2D565_9LACO</name>
<dbReference type="EMBL" id="AYYI01000021">
    <property type="protein sequence ID" value="KRM99025.1"/>
    <property type="molecule type" value="Genomic_DNA"/>
</dbReference>
<evidence type="ECO:0000256" key="3">
    <source>
        <dbReference type="ARBA" id="ARBA00023159"/>
    </source>
</evidence>
<evidence type="ECO:0000313" key="9">
    <source>
        <dbReference type="Proteomes" id="UP000051638"/>
    </source>
</evidence>
<dbReference type="SMART" id="SM00448">
    <property type="entry name" value="REC"/>
    <property type="match status" value="1"/>
</dbReference>
<dbReference type="SMART" id="SM00850">
    <property type="entry name" value="LytTR"/>
    <property type="match status" value="1"/>
</dbReference>